<dbReference type="Proteomes" id="UP001169027">
    <property type="component" value="Unassembled WGS sequence"/>
</dbReference>
<evidence type="ECO:0000313" key="3">
    <source>
        <dbReference type="Proteomes" id="UP001169027"/>
    </source>
</evidence>
<dbReference type="RefSeq" id="WP_301805580.1">
    <property type="nucleotide sequence ID" value="NZ_JAUJZH010000003.1"/>
</dbReference>
<dbReference type="EMBL" id="JAUKVY010000003">
    <property type="protein sequence ID" value="MDO1531918.1"/>
    <property type="molecule type" value="Genomic_DNA"/>
</dbReference>
<feature type="domain" description="YqaJ viral recombinase" evidence="1">
    <location>
        <begin position="13"/>
        <end position="147"/>
    </location>
</feature>
<dbReference type="InterPro" id="IPR011604">
    <property type="entry name" value="PDDEXK-like_dom_sf"/>
</dbReference>
<keyword evidence="3" id="KW-1185">Reference proteome</keyword>
<dbReference type="InterPro" id="IPR019080">
    <property type="entry name" value="YqaJ_viral_recombinase"/>
</dbReference>
<dbReference type="Pfam" id="PF09588">
    <property type="entry name" value="YqaJ"/>
    <property type="match status" value="1"/>
</dbReference>
<dbReference type="InterPro" id="IPR011335">
    <property type="entry name" value="Restrct_endonuc-II-like"/>
</dbReference>
<protein>
    <submittedName>
        <fullName evidence="2">YqaJ viral recombinase family protein</fullName>
    </submittedName>
</protein>
<proteinExistence type="predicted"/>
<evidence type="ECO:0000259" key="1">
    <source>
        <dbReference type="Pfam" id="PF09588"/>
    </source>
</evidence>
<name>A0ABT8S057_9BURK</name>
<sequence>MKTHDLIQGSAAWHAHRASHFNASDAPAMLGCSKYKNRTQLLQELKTGISEEVDAGTQRRFDDGHRFEALARPLAEKIIGEDLYPVTGTEGELSASFDGLTMDESTGFEHKTLNDQLRAALISDAGADALPKAYRVQMEQQCMVSGATRILFMASKWSGDEMVEEMHAWYEPDAELRAEILAGWQQFAADLAAYKPAPAEAPKPTAAARESLPALVVEAKGEITVSNLDAYKVKALAVIGSIPTKFENDQQFVDAKEDAKFCRDVQDAMATAKIMILGRMASIDEAIKAIDHISEVARRKAIDLENAVEAEEKLRKQKMLTDAAASLRAYIDGLNTRLGKPYMPAVPADFAGAIKNKRSVASMQDAIDTTLANAKIGAAASFDLIHQNLTTLQARSHVSILFPDEAQLVLKAPDDLAAIIAHRIMEHDKAIEAANAKAEEVQTVAAPAAAPAPSVTPITATVARQVVVEQQDVISAFLGSRTWGKGDEAKARAVLVEFEKFRAGYQLRKAA</sequence>
<gene>
    <name evidence="2" type="ORF">Q2T77_06435</name>
</gene>
<accession>A0ABT8S057</accession>
<evidence type="ECO:0000313" key="2">
    <source>
        <dbReference type="EMBL" id="MDO1531918.1"/>
    </source>
</evidence>
<dbReference type="SUPFAM" id="SSF52980">
    <property type="entry name" value="Restriction endonuclease-like"/>
    <property type="match status" value="1"/>
</dbReference>
<reference evidence="2" key="1">
    <citation type="submission" date="2023-06" db="EMBL/GenBank/DDBJ databases">
        <authorList>
            <person name="Jiang Y."/>
            <person name="Liu Q."/>
        </authorList>
    </citation>
    <scope>NUCLEOTIDE SEQUENCE</scope>
    <source>
        <strain evidence="2">CGMCC 1.12090</strain>
    </source>
</reference>
<comment type="caution">
    <text evidence="2">The sequence shown here is derived from an EMBL/GenBank/DDBJ whole genome shotgun (WGS) entry which is preliminary data.</text>
</comment>
<dbReference type="Gene3D" id="3.90.320.10">
    <property type="match status" value="1"/>
</dbReference>
<dbReference type="PIRSF" id="PIRSF028503">
    <property type="entry name" value="UCP028503"/>
    <property type="match status" value="1"/>
</dbReference>
<dbReference type="InterPro" id="IPR016889">
    <property type="entry name" value="UCP028503"/>
</dbReference>
<organism evidence="2 3">
    <name type="scientific">Variovorax ginsengisoli</name>
    <dbReference type="NCBI Taxonomy" id="363844"/>
    <lineage>
        <taxon>Bacteria</taxon>
        <taxon>Pseudomonadati</taxon>
        <taxon>Pseudomonadota</taxon>
        <taxon>Betaproteobacteria</taxon>
        <taxon>Burkholderiales</taxon>
        <taxon>Comamonadaceae</taxon>
        <taxon>Variovorax</taxon>
    </lineage>
</organism>